<feature type="transmembrane region" description="Helical" evidence="9">
    <location>
        <begin position="275"/>
        <end position="294"/>
    </location>
</feature>
<evidence type="ECO:0000256" key="6">
    <source>
        <dbReference type="ARBA" id="ARBA00022989"/>
    </source>
</evidence>
<dbReference type="SMART" id="SM00529">
    <property type="entry name" value="HTH_DTXR"/>
    <property type="match status" value="1"/>
</dbReference>
<dbReference type="Pfam" id="PF00950">
    <property type="entry name" value="ABC-3"/>
    <property type="match status" value="1"/>
</dbReference>
<feature type="transmembrane region" description="Helical" evidence="9">
    <location>
        <begin position="142"/>
        <end position="167"/>
    </location>
</feature>
<keyword evidence="6 9" id="KW-1133">Transmembrane helix</keyword>
<dbReference type="GO" id="GO:0003700">
    <property type="term" value="F:DNA-binding transcription factor activity"/>
    <property type="evidence" value="ECO:0007669"/>
    <property type="project" value="InterPro"/>
</dbReference>
<dbReference type="Gene3D" id="1.10.10.10">
    <property type="entry name" value="Winged helix-like DNA-binding domain superfamily/Winged helix DNA-binding domain"/>
    <property type="match status" value="1"/>
</dbReference>
<evidence type="ECO:0000256" key="7">
    <source>
        <dbReference type="ARBA" id="ARBA00023136"/>
    </source>
</evidence>
<accession>A0A0F7X1K8</accession>
<dbReference type="EMBL" id="LN847044">
    <property type="protein sequence ID" value="CRI42457.1"/>
    <property type="molecule type" value="Genomic_DNA"/>
</dbReference>
<evidence type="ECO:0000256" key="5">
    <source>
        <dbReference type="ARBA" id="ARBA00022692"/>
    </source>
</evidence>
<dbReference type="InterPro" id="IPR036421">
    <property type="entry name" value="Fe_dep_repressor_sf"/>
</dbReference>
<evidence type="ECO:0000259" key="10">
    <source>
        <dbReference type="Pfam" id="PF02742"/>
    </source>
</evidence>
<feature type="transmembrane region" description="Helical" evidence="9">
    <location>
        <begin position="104"/>
        <end position="122"/>
    </location>
</feature>
<evidence type="ECO:0000256" key="9">
    <source>
        <dbReference type="SAM" id="Phobius"/>
    </source>
</evidence>
<name>A0A0F7X1K8_CHLPN</name>
<dbReference type="PANTHER" id="PTHR30477">
    <property type="entry name" value="ABC-TRANSPORTER METAL-BINDING PROTEIN"/>
    <property type="match status" value="1"/>
</dbReference>
<dbReference type="InterPro" id="IPR036388">
    <property type="entry name" value="WH-like_DNA-bd_sf"/>
</dbReference>
<dbReference type="GO" id="GO:0043190">
    <property type="term" value="C:ATP-binding cassette (ABC) transporter complex"/>
    <property type="evidence" value="ECO:0007669"/>
    <property type="project" value="InterPro"/>
</dbReference>
<evidence type="ECO:0000256" key="3">
    <source>
        <dbReference type="ARBA" id="ARBA00022448"/>
    </source>
</evidence>
<evidence type="ECO:0000256" key="1">
    <source>
        <dbReference type="ARBA" id="ARBA00004429"/>
    </source>
</evidence>
<feature type="domain" description="Iron dependent repressor metal binding and dimerisation" evidence="10">
    <location>
        <begin position="376"/>
        <end position="444"/>
    </location>
</feature>
<dbReference type="GO" id="GO:0046914">
    <property type="term" value="F:transition metal ion binding"/>
    <property type="evidence" value="ECO:0007669"/>
    <property type="project" value="InterPro"/>
</dbReference>
<protein>
    <submittedName>
        <fullName evidence="11">Probable metal transport system membrane protein CPn_0347/CP_0413/CPj0347/CpB0354</fullName>
    </submittedName>
</protein>
<dbReference type="InterPro" id="IPR022689">
    <property type="entry name" value="Iron_dep_repressor"/>
</dbReference>
<proteinExistence type="inferred from homology"/>
<dbReference type="Pfam" id="PF02742">
    <property type="entry name" value="Fe_dep_repr_C"/>
    <property type="match status" value="1"/>
</dbReference>
<gene>
    <name evidence="11" type="ORF">BN1224_DC9_BM_00180</name>
</gene>
<keyword evidence="5 8" id="KW-0812">Transmembrane</keyword>
<dbReference type="PANTHER" id="PTHR30477:SF3">
    <property type="entry name" value="METAL TRANSPORT SYSTEM MEMBRANE PROTEIN CT_069-RELATED"/>
    <property type="match status" value="1"/>
</dbReference>
<feature type="transmembrane region" description="Helical" evidence="9">
    <location>
        <begin position="71"/>
        <end position="92"/>
    </location>
</feature>
<keyword evidence="3 8" id="KW-0813">Transport</keyword>
<feature type="transmembrane region" description="Helical" evidence="9">
    <location>
        <begin position="12"/>
        <end position="36"/>
    </location>
</feature>
<dbReference type="GO" id="GO:0055085">
    <property type="term" value="P:transmembrane transport"/>
    <property type="evidence" value="ECO:0007669"/>
    <property type="project" value="InterPro"/>
</dbReference>
<dbReference type="InterPro" id="IPR001626">
    <property type="entry name" value="ABC_TroCD"/>
</dbReference>
<sequence>MIMLSCVFSDTIFLSSFLAVTLICMTTALWGTILLISKQPLLSESLSHASYPGLLVGALMAQYVFSLQASIFWIVLFGCAASVFGYGIIVFLGKVCKLHKDSALCFVLVVFFAIGVILASYVKESSPTLYNRINAYLYGQAATLGFLEATLAAIVFCASLFALWWWYRQIVVTTFDKDFAVTCGLKTVLYEALSLIFISLVIVSGVRSVGIVLISAMFVAPSLGARQLSDRLSTILILSAFFGGISGALGSYISVAFTCRAIIGQQPVPVTLPTGPLVVICAGLLAGLCLLFSPKSGWVIRFVRRKHFSFSKDQEHLLKVFWHISHNRLENISVRDFVCSYKYQEYFGPKPFPRWRVQILEWQGYVKKEQDYYRLTKKGRSEALRLVRAHRLWESYLVNSLDFSKESVHELAEEIEHVLTEELDHTLTEILNDPCYDPHRQIIPNKKKEV</sequence>
<dbReference type="CDD" id="cd06550">
    <property type="entry name" value="TM_ABC_iron-siderophores_like"/>
    <property type="match status" value="1"/>
</dbReference>
<dbReference type="InterPro" id="IPR001367">
    <property type="entry name" value="Fe_dep_repressor"/>
</dbReference>
<evidence type="ECO:0000256" key="8">
    <source>
        <dbReference type="RuleBase" id="RU003943"/>
    </source>
</evidence>
<evidence type="ECO:0000256" key="4">
    <source>
        <dbReference type="ARBA" id="ARBA00022475"/>
    </source>
</evidence>
<organism evidence="11">
    <name type="scientific">Chlamydia pneumoniae</name>
    <name type="common">Chlamydophila pneumoniae</name>
    <dbReference type="NCBI Taxonomy" id="83558"/>
    <lineage>
        <taxon>Bacteria</taxon>
        <taxon>Pseudomonadati</taxon>
        <taxon>Chlamydiota</taxon>
        <taxon>Chlamydiia</taxon>
        <taxon>Chlamydiales</taxon>
        <taxon>Chlamydiaceae</taxon>
        <taxon>Chlamydia/Chlamydophila group</taxon>
        <taxon>Chlamydia</taxon>
    </lineage>
</organism>
<evidence type="ECO:0000256" key="2">
    <source>
        <dbReference type="ARBA" id="ARBA00008034"/>
    </source>
</evidence>
<keyword evidence="4" id="KW-1003">Cell membrane</keyword>
<reference evidence="11" key="1">
    <citation type="submission" date="2015-05" db="EMBL/GenBank/DDBJ databases">
        <authorList>
            <person name="Rattei Thomas"/>
        </authorList>
    </citation>
    <scope>NUCLEOTIDE SEQUENCE</scope>
    <source>
        <strain evidence="11">DC9</strain>
    </source>
</reference>
<feature type="transmembrane region" description="Helical" evidence="9">
    <location>
        <begin position="179"/>
        <end position="203"/>
    </location>
</feature>
<dbReference type="SUPFAM" id="SSF81345">
    <property type="entry name" value="ABC transporter involved in vitamin B12 uptake, BtuC"/>
    <property type="match status" value="1"/>
</dbReference>
<keyword evidence="7 9" id="KW-0472">Membrane</keyword>
<dbReference type="InterPro" id="IPR037294">
    <property type="entry name" value="ABC_BtuC-like"/>
</dbReference>
<feature type="transmembrane region" description="Helical" evidence="9">
    <location>
        <begin position="48"/>
        <end position="65"/>
    </location>
</feature>
<comment type="subcellular location">
    <subcellularLocation>
        <location evidence="1">Cell inner membrane</location>
        <topology evidence="1">Multi-pass membrane protein</topology>
    </subcellularLocation>
    <subcellularLocation>
        <location evidence="8">Cell membrane</location>
        <topology evidence="8">Multi-pass membrane protein</topology>
    </subcellularLocation>
</comment>
<dbReference type="GO" id="GO:0046983">
    <property type="term" value="F:protein dimerization activity"/>
    <property type="evidence" value="ECO:0007669"/>
    <property type="project" value="InterPro"/>
</dbReference>
<dbReference type="GO" id="GO:0010043">
    <property type="term" value="P:response to zinc ion"/>
    <property type="evidence" value="ECO:0007669"/>
    <property type="project" value="TreeGrafter"/>
</dbReference>
<feature type="transmembrane region" description="Helical" evidence="9">
    <location>
        <begin position="235"/>
        <end position="263"/>
    </location>
</feature>
<dbReference type="SUPFAM" id="SSF47979">
    <property type="entry name" value="Iron-dependent repressor protein, dimerization domain"/>
    <property type="match status" value="1"/>
</dbReference>
<dbReference type="Gene3D" id="1.10.3470.10">
    <property type="entry name" value="ABC transporter involved in vitamin B12 uptake, BtuC"/>
    <property type="match status" value="1"/>
</dbReference>
<dbReference type="AlphaFoldDB" id="A0A0F7X1K8"/>
<comment type="similarity">
    <text evidence="2 8">Belongs to the ABC-3 integral membrane protein family.</text>
</comment>
<evidence type="ECO:0000313" key="11">
    <source>
        <dbReference type="EMBL" id="CRI42457.1"/>
    </source>
</evidence>